<reference evidence="2" key="1">
    <citation type="submission" date="2023-07" db="EMBL/GenBank/DDBJ databases">
        <title>30 novel species of actinomycetes from the DSMZ collection.</title>
        <authorList>
            <person name="Nouioui I."/>
        </authorList>
    </citation>
    <scope>NUCLEOTIDE SEQUENCE [LARGE SCALE GENOMIC DNA]</scope>
    <source>
        <strain evidence="2">DSM 41636</strain>
    </source>
</reference>
<gene>
    <name evidence="1" type="ORF">RM705_10300</name>
</gene>
<sequence>MAEELGVHHEARLVPDHRAASERRTAELRVRFVLSRIPFSSLTAFSSSSSSSGSTATGEKDLAMTSALLRNVLATSA</sequence>
<keyword evidence="2" id="KW-1185">Reference proteome</keyword>
<comment type="caution">
    <text evidence="1">The sequence shown here is derived from an EMBL/GenBank/DDBJ whole genome shotgun (WGS) entry which is preliminary data.</text>
</comment>
<dbReference type="RefSeq" id="WP_311643120.1">
    <property type="nucleotide sequence ID" value="NZ_JAVRFA010000008.1"/>
</dbReference>
<dbReference type="Proteomes" id="UP001183881">
    <property type="component" value="Unassembled WGS sequence"/>
</dbReference>
<proteinExistence type="predicted"/>
<protein>
    <submittedName>
        <fullName evidence="1">Uncharacterized protein</fullName>
    </submittedName>
</protein>
<accession>A0ABU2PTT4</accession>
<dbReference type="EMBL" id="JAVRFA010000008">
    <property type="protein sequence ID" value="MDT0395089.1"/>
    <property type="molecule type" value="Genomic_DNA"/>
</dbReference>
<evidence type="ECO:0000313" key="1">
    <source>
        <dbReference type="EMBL" id="MDT0395089.1"/>
    </source>
</evidence>
<organism evidence="1 2">
    <name type="scientific">Streptomyces edwardsiae</name>
    <dbReference type="NCBI Taxonomy" id="3075527"/>
    <lineage>
        <taxon>Bacteria</taxon>
        <taxon>Bacillati</taxon>
        <taxon>Actinomycetota</taxon>
        <taxon>Actinomycetes</taxon>
        <taxon>Kitasatosporales</taxon>
        <taxon>Streptomycetaceae</taxon>
        <taxon>Streptomyces</taxon>
    </lineage>
</organism>
<evidence type="ECO:0000313" key="2">
    <source>
        <dbReference type="Proteomes" id="UP001183881"/>
    </source>
</evidence>
<name>A0ABU2PTT4_9ACTN</name>